<dbReference type="GeneID" id="20343530"/>
<evidence type="ECO:0000313" key="3">
    <source>
        <dbReference type="EnsemblFungi" id="EJT77969"/>
    </source>
</evidence>
<evidence type="ECO:0000256" key="1">
    <source>
        <dbReference type="SAM" id="MobiDB-lite"/>
    </source>
</evidence>
<dbReference type="AlphaFoldDB" id="J3NP66"/>
<organism evidence="2">
    <name type="scientific">Gaeumannomyces tritici (strain R3-111a-1)</name>
    <name type="common">Wheat and barley take-all root rot fungus</name>
    <name type="synonym">Gaeumannomyces graminis var. tritici</name>
    <dbReference type="NCBI Taxonomy" id="644352"/>
    <lineage>
        <taxon>Eukaryota</taxon>
        <taxon>Fungi</taxon>
        <taxon>Dikarya</taxon>
        <taxon>Ascomycota</taxon>
        <taxon>Pezizomycotina</taxon>
        <taxon>Sordariomycetes</taxon>
        <taxon>Sordariomycetidae</taxon>
        <taxon>Magnaporthales</taxon>
        <taxon>Magnaporthaceae</taxon>
        <taxon>Gaeumannomyces</taxon>
    </lineage>
</organism>
<sequence>MHQSGWFASRATTPGSPMAATVTQFGLVQASPSEGRSGPIKRQNMPICKGKQRRDGSKANGRERTHREIRLAPDSVPSSGWPCEFVESIGRVQLRLQRIDGSKRVAKGEATSLRLMARRSGSWSALSEPSWRLSSVSRGLGAPSGAVHLLPDGTVQLDPLYPHRPACLPAGCQQLET</sequence>
<evidence type="ECO:0000313" key="4">
    <source>
        <dbReference type="Proteomes" id="UP000006039"/>
    </source>
</evidence>
<proteinExistence type="predicted"/>
<reference evidence="2" key="3">
    <citation type="submission" date="2010-09" db="EMBL/GenBank/DDBJ databases">
        <title>Annotation of Gaeumannomyces graminis var. tritici R3-111a-1.</title>
        <authorList>
            <consortium name="The Broad Institute Genome Sequencing Platform"/>
            <person name="Ma L.-J."/>
            <person name="Dead R."/>
            <person name="Young S.K."/>
            <person name="Zeng Q."/>
            <person name="Gargeya S."/>
            <person name="Fitzgerald M."/>
            <person name="Haas B."/>
            <person name="Abouelleil A."/>
            <person name="Alvarado L."/>
            <person name="Arachchi H.M."/>
            <person name="Berlin A."/>
            <person name="Brown A."/>
            <person name="Chapman S.B."/>
            <person name="Chen Z."/>
            <person name="Dunbar C."/>
            <person name="Freedman E."/>
            <person name="Gearin G."/>
            <person name="Gellesch M."/>
            <person name="Goldberg J."/>
            <person name="Griggs A."/>
            <person name="Gujja S."/>
            <person name="Heiman D."/>
            <person name="Howarth C."/>
            <person name="Larson L."/>
            <person name="Lui A."/>
            <person name="MacDonald P.J.P."/>
            <person name="Mehta T."/>
            <person name="Montmayeur A."/>
            <person name="Murphy C."/>
            <person name="Neiman D."/>
            <person name="Pearson M."/>
            <person name="Priest M."/>
            <person name="Roberts A."/>
            <person name="Saif S."/>
            <person name="Shea T."/>
            <person name="Shenoy N."/>
            <person name="Sisk P."/>
            <person name="Stolte C."/>
            <person name="Sykes S."/>
            <person name="Yandava C."/>
            <person name="Wortman J."/>
            <person name="Nusbaum C."/>
            <person name="Birren B."/>
        </authorList>
    </citation>
    <scope>NUCLEOTIDE SEQUENCE</scope>
    <source>
        <strain evidence="2">R3-111a-1</strain>
    </source>
</reference>
<reference evidence="2" key="2">
    <citation type="submission" date="2010-07" db="EMBL/GenBank/DDBJ databases">
        <authorList>
            <consortium name="The Broad Institute Genome Sequencing Platform"/>
            <consortium name="Broad Institute Genome Sequencing Center for Infectious Disease"/>
            <person name="Ma L.-J."/>
            <person name="Dead R."/>
            <person name="Young S."/>
            <person name="Zeng Q."/>
            <person name="Koehrsen M."/>
            <person name="Alvarado L."/>
            <person name="Berlin A."/>
            <person name="Chapman S.B."/>
            <person name="Chen Z."/>
            <person name="Freedman E."/>
            <person name="Gellesch M."/>
            <person name="Goldberg J."/>
            <person name="Griggs A."/>
            <person name="Gujja S."/>
            <person name="Heilman E.R."/>
            <person name="Heiman D."/>
            <person name="Hepburn T."/>
            <person name="Howarth C."/>
            <person name="Jen D."/>
            <person name="Larson L."/>
            <person name="Mehta T."/>
            <person name="Neiman D."/>
            <person name="Pearson M."/>
            <person name="Roberts A."/>
            <person name="Saif S."/>
            <person name="Shea T."/>
            <person name="Shenoy N."/>
            <person name="Sisk P."/>
            <person name="Stolte C."/>
            <person name="Sykes S."/>
            <person name="Walk T."/>
            <person name="White J."/>
            <person name="Yandava C."/>
            <person name="Haas B."/>
            <person name="Nusbaum C."/>
            <person name="Birren B."/>
        </authorList>
    </citation>
    <scope>NUCLEOTIDE SEQUENCE</scope>
    <source>
        <strain evidence="2">R3-111a-1</strain>
    </source>
</reference>
<dbReference type="RefSeq" id="XP_009219114.1">
    <property type="nucleotide sequence ID" value="XM_009220850.1"/>
</dbReference>
<keyword evidence="4" id="KW-1185">Reference proteome</keyword>
<name>J3NP66_GAET3</name>
<evidence type="ECO:0000313" key="2">
    <source>
        <dbReference type="EMBL" id="EJT77969.1"/>
    </source>
</evidence>
<dbReference type="Proteomes" id="UP000006039">
    <property type="component" value="Unassembled WGS sequence"/>
</dbReference>
<dbReference type="EMBL" id="GL385396">
    <property type="protein sequence ID" value="EJT77969.1"/>
    <property type="molecule type" value="Genomic_DNA"/>
</dbReference>
<dbReference type="EnsemblFungi" id="EJT77969">
    <property type="protein sequence ID" value="EJT77969"/>
    <property type="gene ID" value="GGTG_03072"/>
</dbReference>
<reference evidence="3" key="4">
    <citation type="journal article" date="2015" name="G3 (Bethesda)">
        <title>Genome sequences of three phytopathogenic species of the Magnaporthaceae family of fungi.</title>
        <authorList>
            <person name="Okagaki L.H."/>
            <person name="Nunes C.C."/>
            <person name="Sailsbery J."/>
            <person name="Clay B."/>
            <person name="Brown D."/>
            <person name="John T."/>
            <person name="Oh Y."/>
            <person name="Young N."/>
            <person name="Fitzgerald M."/>
            <person name="Haas B.J."/>
            <person name="Zeng Q."/>
            <person name="Young S."/>
            <person name="Adiconis X."/>
            <person name="Fan L."/>
            <person name="Levin J.Z."/>
            <person name="Mitchell T.K."/>
            <person name="Okubara P.A."/>
            <person name="Farman M.L."/>
            <person name="Kohn L.M."/>
            <person name="Birren B."/>
            <person name="Ma L.-J."/>
            <person name="Dean R.A."/>
        </authorList>
    </citation>
    <scope>NUCLEOTIDE SEQUENCE</scope>
    <source>
        <strain evidence="3">R3-111a-1</strain>
    </source>
</reference>
<feature type="region of interest" description="Disordered" evidence="1">
    <location>
        <begin position="30"/>
        <end position="67"/>
    </location>
</feature>
<dbReference type="HOGENOM" id="CLU_1517937_0_0_1"/>
<protein>
    <submittedName>
        <fullName evidence="2 3">Uncharacterized protein</fullName>
    </submittedName>
</protein>
<reference evidence="3" key="5">
    <citation type="submission" date="2018-04" db="UniProtKB">
        <authorList>
            <consortium name="EnsemblFungi"/>
        </authorList>
    </citation>
    <scope>IDENTIFICATION</scope>
    <source>
        <strain evidence="3">R3-111a-1</strain>
    </source>
</reference>
<feature type="compositionally biased region" description="Basic and acidic residues" evidence="1">
    <location>
        <begin position="53"/>
        <end position="67"/>
    </location>
</feature>
<reference evidence="4" key="1">
    <citation type="submission" date="2010-07" db="EMBL/GenBank/DDBJ databases">
        <title>The genome sequence of Gaeumannomyces graminis var. tritici strain R3-111a-1.</title>
        <authorList>
            <consortium name="The Broad Institute Genome Sequencing Platform"/>
            <person name="Ma L.-J."/>
            <person name="Dead R."/>
            <person name="Young S."/>
            <person name="Zeng Q."/>
            <person name="Koehrsen M."/>
            <person name="Alvarado L."/>
            <person name="Berlin A."/>
            <person name="Chapman S.B."/>
            <person name="Chen Z."/>
            <person name="Freedman E."/>
            <person name="Gellesch M."/>
            <person name="Goldberg J."/>
            <person name="Griggs A."/>
            <person name="Gujja S."/>
            <person name="Heilman E.R."/>
            <person name="Heiman D."/>
            <person name="Hepburn T."/>
            <person name="Howarth C."/>
            <person name="Jen D."/>
            <person name="Larson L."/>
            <person name="Mehta T."/>
            <person name="Neiman D."/>
            <person name="Pearson M."/>
            <person name="Roberts A."/>
            <person name="Saif S."/>
            <person name="Shea T."/>
            <person name="Shenoy N."/>
            <person name="Sisk P."/>
            <person name="Stolte C."/>
            <person name="Sykes S."/>
            <person name="Walk T."/>
            <person name="White J."/>
            <person name="Yandava C."/>
            <person name="Haas B."/>
            <person name="Nusbaum C."/>
            <person name="Birren B."/>
        </authorList>
    </citation>
    <scope>NUCLEOTIDE SEQUENCE [LARGE SCALE GENOMIC DNA]</scope>
    <source>
        <strain evidence="4">R3-111a-1</strain>
    </source>
</reference>
<gene>
    <name evidence="3" type="primary">20343530</name>
    <name evidence="2" type="ORF">GGTG_03072</name>
</gene>
<dbReference type="VEuPathDB" id="FungiDB:GGTG_03072"/>
<accession>J3NP66</accession>